<keyword evidence="3" id="KW-1185">Reference proteome</keyword>
<reference evidence="2 3" key="1">
    <citation type="submission" date="2023-01" db="EMBL/GenBank/DDBJ databases">
        <authorList>
            <person name="Kreplak J."/>
        </authorList>
    </citation>
    <scope>NUCLEOTIDE SEQUENCE [LARGE SCALE GENOMIC DNA]</scope>
</reference>
<comment type="caution">
    <text evidence="2">The sequence shown here is derived from an EMBL/GenBank/DDBJ whole genome shotgun (WGS) entry which is preliminary data.</text>
</comment>
<proteinExistence type="predicted"/>
<evidence type="ECO:0000256" key="1">
    <source>
        <dbReference type="SAM" id="MobiDB-lite"/>
    </source>
</evidence>
<feature type="region of interest" description="Disordered" evidence="1">
    <location>
        <begin position="115"/>
        <end position="135"/>
    </location>
</feature>
<protein>
    <recommendedName>
        <fullName evidence="4">Retrotransposon gag domain-containing protein</fullName>
    </recommendedName>
</protein>
<dbReference type="AlphaFoldDB" id="A0AAV0YAJ2"/>
<dbReference type="EMBL" id="CATIWC010000264">
    <property type="protein sequence ID" value="CAI8582926.1"/>
    <property type="molecule type" value="Genomic_DNA"/>
</dbReference>
<feature type="region of interest" description="Disordered" evidence="1">
    <location>
        <begin position="1"/>
        <end position="24"/>
    </location>
</feature>
<evidence type="ECO:0008006" key="4">
    <source>
        <dbReference type="Google" id="ProtNLM"/>
    </source>
</evidence>
<evidence type="ECO:0000313" key="3">
    <source>
        <dbReference type="Proteomes" id="UP001157006"/>
    </source>
</evidence>
<organism evidence="2 3">
    <name type="scientific">Vicia faba</name>
    <name type="common">Broad bean</name>
    <name type="synonym">Faba vulgaris</name>
    <dbReference type="NCBI Taxonomy" id="3906"/>
    <lineage>
        <taxon>Eukaryota</taxon>
        <taxon>Viridiplantae</taxon>
        <taxon>Streptophyta</taxon>
        <taxon>Embryophyta</taxon>
        <taxon>Tracheophyta</taxon>
        <taxon>Spermatophyta</taxon>
        <taxon>Magnoliopsida</taxon>
        <taxon>eudicotyledons</taxon>
        <taxon>Gunneridae</taxon>
        <taxon>Pentapetalae</taxon>
        <taxon>rosids</taxon>
        <taxon>fabids</taxon>
        <taxon>Fabales</taxon>
        <taxon>Fabaceae</taxon>
        <taxon>Papilionoideae</taxon>
        <taxon>50 kb inversion clade</taxon>
        <taxon>NPAAA clade</taxon>
        <taxon>Hologalegina</taxon>
        <taxon>IRL clade</taxon>
        <taxon>Fabeae</taxon>
        <taxon>Vicia</taxon>
    </lineage>
</organism>
<sequence length="526" mass="58454">MSNSDNQQGEQNAPHTTGTNVSTSIGTYNVIPSNAQSVASSTSNIATNGASGISTNSSILGNTGTIGYPGGFVPPSGTQSHFATPLTRPPGFDGNRTRNSSYGMPTSFMVGLHNSTSNSSPQLGSGSGANQFMTNNQGSVGYSTMPILTTENQLAFRQLMDDSNHNMIGVLAQTMQEIFVPIVQNVTVTNRENTDNMSRIADFFAPPERRRQNQAGFRANMPVIEQIANDPIYRPPREEVNLGARAPRLEAPMIPGPQREIMEPGARVERLEAPEFREEQPRGVVLVGRNQDADAVVHRIRNDNILAENNLTTMIERVMAQNGLNTGMRRPNYASPILDCIMHTDLPRGYKVPKFTKFAGDTNESTVEHIARYLTEAGDIANNEDLRIKYFPSSLTKNAFTWFTTLPPGSIDTWALLERLFHEQFYMGQSKISLKGIGQLVPEYELVEMAAGGLDYSIRKKLDTQYLRDMAQLADRVRQVERLKAEKARVFKNSKKERISYVRTEEAEEYPEFEFEEVEIDLAELK</sequence>
<dbReference type="PANTHER" id="PTHR33223">
    <property type="entry name" value="CCHC-TYPE DOMAIN-CONTAINING PROTEIN"/>
    <property type="match status" value="1"/>
</dbReference>
<dbReference type="PANTHER" id="PTHR33223:SF10">
    <property type="entry name" value="AMINOTRANSFERASE-LIKE PLANT MOBILE DOMAIN-CONTAINING PROTEIN"/>
    <property type="match status" value="1"/>
</dbReference>
<gene>
    <name evidence="2" type="ORF">VFH_U003480</name>
</gene>
<evidence type="ECO:0000313" key="2">
    <source>
        <dbReference type="EMBL" id="CAI8582926.1"/>
    </source>
</evidence>
<accession>A0AAV0YAJ2</accession>
<dbReference type="Proteomes" id="UP001157006">
    <property type="component" value="Unassembled WGS sequence"/>
</dbReference>
<name>A0AAV0YAJ2_VICFA</name>
<feature type="region of interest" description="Disordered" evidence="1">
    <location>
        <begin position="78"/>
        <end position="100"/>
    </location>
</feature>